<dbReference type="Proteomes" id="UP000198870">
    <property type="component" value="Unassembled WGS sequence"/>
</dbReference>
<evidence type="ECO:0000313" key="2">
    <source>
        <dbReference type="Proteomes" id="UP000198870"/>
    </source>
</evidence>
<dbReference type="OrthoDB" id="5638364at2"/>
<keyword evidence="2" id="KW-1185">Reference proteome</keyword>
<organism evidence="1 2">
    <name type="scientific">Desulfoluna spongiiphila</name>
    <dbReference type="NCBI Taxonomy" id="419481"/>
    <lineage>
        <taxon>Bacteria</taxon>
        <taxon>Pseudomonadati</taxon>
        <taxon>Thermodesulfobacteriota</taxon>
        <taxon>Desulfobacteria</taxon>
        <taxon>Desulfobacterales</taxon>
        <taxon>Desulfolunaceae</taxon>
        <taxon>Desulfoluna</taxon>
    </lineage>
</organism>
<sequence>MKINFTKKEYRQLLDLVYIANWVMNARNIEKDTKTEKYDELVQKVYSFAGEFKFSDLIEFNKQLEGYYPTNKYEMDGDVHQFIDEYDDECFWESLYQELGKRDFIEEVGMAEAEKMEPIDRFTAINERADKYSREFEKNGIKNLKII</sequence>
<protein>
    <submittedName>
        <fullName evidence="1">Uncharacterized protein</fullName>
    </submittedName>
</protein>
<dbReference type="EMBL" id="FMUX01000005">
    <property type="protein sequence ID" value="SCY18798.1"/>
    <property type="molecule type" value="Genomic_DNA"/>
</dbReference>
<gene>
    <name evidence="1" type="ORF">SAMN05216233_10523</name>
</gene>
<dbReference type="RefSeq" id="WP_092210182.1">
    <property type="nucleotide sequence ID" value="NZ_FMUX01000005.1"/>
</dbReference>
<reference evidence="1 2" key="1">
    <citation type="submission" date="2016-10" db="EMBL/GenBank/DDBJ databases">
        <authorList>
            <person name="de Groot N.N."/>
        </authorList>
    </citation>
    <scope>NUCLEOTIDE SEQUENCE [LARGE SCALE GENOMIC DNA]</scope>
    <source>
        <strain evidence="1 2">AA1</strain>
    </source>
</reference>
<name>A0A1G5DX79_9BACT</name>
<accession>A0A1G5DX79</accession>
<dbReference type="AlphaFoldDB" id="A0A1G5DX79"/>
<evidence type="ECO:0000313" key="1">
    <source>
        <dbReference type="EMBL" id="SCY18798.1"/>
    </source>
</evidence>
<proteinExistence type="predicted"/>